<dbReference type="AlphaFoldDB" id="A0A1T5HDU5"/>
<dbReference type="Gene3D" id="3.40.1360.10">
    <property type="match status" value="1"/>
</dbReference>
<evidence type="ECO:0000313" key="2">
    <source>
        <dbReference type="EMBL" id="SKC18691.1"/>
    </source>
</evidence>
<proteinExistence type="predicted"/>
<evidence type="ECO:0000313" key="3">
    <source>
        <dbReference type="Proteomes" id="UP000190897"/>
    </source>
</evidence>
<dbReference type="Pfam" id="PF13155">
    <property type="entry name" value="Toprim_2"/>
    <property type="match status" value="1"/>
</dbReference>
<dbReference type="SUPFAM" id="SSF56731">
    <property type="entry name" value="DNA primase core"/>
    <property type="match status" value="1"/>
</dbReference>
<feature type="region of interest" description="Disordered" evidence="1">
    <location>
        <begin position="261"/>
        <end position="280"/>
    </location>
</feature>
<evidence type="ECO:0000256" key="1">
    <source>
        <dbReference type="SAM" id="MobiDB-lite"/>
    </source>
</evidence>
<organism evidence="2 3">
    <name type="scientific">Dyadobacter psychrophilus</name>
    <dbReference type="NCBI Taxonomy" id="651661"/>
    <lineage>
        <taxon>Bacteria</taxon>
        <taxon>Pseudomonadati</taxon>
        <taxon>Bacteroidota</taxon>
        <taxon>Cytophagia</taxon>
        <taxon>Cytophagales</taxon>
        <taxon>Spirosomataceae</taxon>
        <taxon>Dyadobacter</taxon>
    </lineage>
</organism>
<sequence>MSKKLLYNPLEPYAVKAARTVLRGEGISNNPDLPDVGQGGNLIDFGIEYFRCSVSDFLEKINVGKAVIHKSPRRILSSEPARNESKLKILSVKPLFSLALFQYLSKRAISADLAEKHCQQVYFELSGKPYFAIGFKNDSGGYELRNAFLKISSTPKDITTIDNSSSRVCVFEGFFDFLSYKAMHAQSQLPDQSYMVLNSIALFNKALPKLRTYDQVQLFLDCDRPGQQLTRQAMASDPRFEDASGFYKDYKDINEWLISKQNPQQKKPSIQKRPTRFDEL</sequence>
<dbReference type="EMBL" id="FUZA01000011">
    <property type="protein sequence ID" value="SKC18691.1"/>
    <property type="molecule type" value="Genomic_DNA"/>
</dbReference>
<keyword evidence="3" id="KW-1185">Reference proteome</keyword>
<reference evidence="3" key="1">
    <citation type="submission" date="2017-02" db="EMBL/GenBank/DDBJ databases">
        <authorList>
            <person name="Varghese N."/>
            <person name="Submissions S."/>
        </authorList>
    </citation>
    <scope>NUCLEOTIDE SEQUENCE [LARGE SCALE GENOMIC DNA]</scope>
    <source>
        <strain evidence="3">DSM 22270</strain>
    </source>
</reference>
<accession>A0A1T5HDU5</accession>
<dbReference type="OrthoDB" id="8536512at2"/>
<dbReference type="Proteomes" id="UP000190897">
    <property type="component" value="Unassembled WGS sequence"/>
</dbReference>
<dbReference type="STRING" id="651661.SAMN05660293_05356"/>
<gene>
    <name evidence="2" type="ORF">SAMN05660293_05356</name>
</gene>
<name>A0A1T5HDU5_9BACT</name>
<dbReference type="RefSeq" id="WP_082217784.1">
    <property type="nucleotide sequence ID" value="NZ_FUZA01000011.1"/>
</dbReference>
<protein>
    <submittedName>
        <fullName evidence="2">Toprim-like</fullName>
    </submittedName>
</protein>